<feature type="chain" id="PRO_5040454587" description="AA1-like domain-containing protein" evidence="1">
    <location>
        <begin position="17"/>
        <end position="159"/>
    </location>
</feature>
<proteinExistence type="predicted"/>
<dbReference type="GeneID" id="62160448"/>
<reference evidence="2" key="1">
    <citation type="submission" date="2020-03" db="EMBL/GenBank/DDBJ databases">
        <authorList>
            <person name="He L."/>
        </authorList>
    </citation>
    <scope>NUCLEOTIDE SEQUENCE</scope>
    <source>
        <strain evidence="2">CkLH20</strain>
    </source>
</reference>
<sequence length="159" mass="17623">MRFFFTLALLAGLAFGAPSLPSVERRDAIMEFDKFFIGSLAPYNGNFVRFSVKPTPGASFTTCMLRDWDGGRIIPTYGRTVCSNDGENATNSITWSLQPMGTGWHFSCWWAFTSHGAVLSEVHLGPEKFANVTLPAHQGGGWLMEYVGDHYFNLTARTV</sequence>
<reference evidence="2" key="2">
    <citation type="submission" date="2020-11" db="EMBL/GenBank/DDBJ databases">
        <title>Whole genome sequencing of Colletotrichum sp.</title>
        <authorList>
            <person name="Li H."/>
        </authorList>
    </citation>
    <scope>NUCLEOTIDE SEQUENCE</scope>
    <source>
        <strain evidence="2">CkLH20</strain>
    </source>
</reference>
<dbReference type="EMBL" id="JAATWM020000012">
    <property type="protein sequence ID" value="KAF9878079.1"/>
    <property type="molecule type" value="Genomic_DNA"/>
</dbReference>
<feature type="signal peptide" evidence="1">
    <location>
        <begin position="1"/>
        <end position="16"/>
    </location>
</feature>
<evidence type="ECO:0000256" key="1">
    <source>
        <dbReference type="SAM" id="SignalP"/>
    </source>
</evidence>
<comment type="caution">
    <text evidence="2">The sequence shown here is derived from an EMBL/GenBank/DDBJ whole genome shotgun (WGS) entry which is preliminary data.</text>
</comment>
<dbReference type="OrthoDB" id="4804361at2759"/>
<evidence type="ECO:0000313" key="2">
    <source>
        <dbReference type="EMBL" id="KAF9878079.1"/>
    </source>
</evidence>
<keyword evidence="1" id="KW-0732">Signal</keyword>
<evidence type="ECO:0008006" key="4">
    <source>
        <dbReference type="Google" id="ProtNLM"/>
    </source>
</evidence>
<gene>
    <name evidence="2" type="ORF">CkaCkLH20_04655</name>
</gene>
<dbReference type="AlphaFoldDB" id="A0A9P6I8T8"/>
<dbReference type="Proteomes" id="UP000781932">
    <property type="component" value="Unassembled WGS sequence"/>
</dbReference>
<protein>
    <recommendedName>
        <fullName evidence="4">AA1-like domain-containing protein</fullName>
    </recommendedName>
</protein>
<organism evidence="2 3">
    <name type="scientific">Colletotrichum karsti</name>
    <dbReference type="NCBI Taxonomy" id="1095194"/>
    <lineage>
        <taxon>Eukaryota</taxon>
        <taxon>Fungi</taxon>
        <taxon>Dikarya</taxon>
        <taxon>Ascomycota</taxon>
        <taxon>Pezizomycotina</taxon>
        <taxon>Sordariomycetes</taxon>
        <taxon>Hypocreomycetidae</taxon>
        <taxon>Glomerellales</taxon>
        <taxon>Glomerellaceae</taxon>
        <taxon>Colletotrichum</taxon>
        <taxon>Colletotrichum boninense species complex</taxon>
    </lineage>
</organism>
<evidence type="ECO:0000313" key="3">
    <source>
        <dbReference type="Proteomes" id="UP000781932"/>
    </source>
</evidence>
<dbReference type="RefSeq" id="XP_038747540.1">
    <property type="nucleotide sequence ID" value="XM_038887374.1"/>
</dbReference>
<name>A0A9P6I8T8_9PEZI</name>
<keyword evidence="3" id="KW-1185">Reference proteome</keyword>
<accession>A0A9P6I8T8</accession>